<sequence length="266" mass="30964">MKTRFKAIICSALSLFLGGIGIQKFYLGQYKRGVLYVVFFFTGIPYLLCVVDLLRFIFMSDDAFNTKYNKDYFNDEYSNNNDKYSYNNELDSDKEREVYANRFDNAVEAQYSYVDDIENKENTKNNYNTEDELICKAFQYHSSINECLKSITDYEFASNVRQLNSLFMCVIDKSKNCEDKSVSRRELGKMLEYNIPTILKLINSYIDLSSSKTINNNNIIYDIKDSVSAVIEYLKKVLENIQKDDIMDITSDIDVLKSTLRKGGYI</sequence>
<comment type="subcellular location">
    <subcellularLocation>
        <location evidence="1">Membrane</location>
        <topology evidence="1">Multi-pass membrane protein</topology>
    </subcellularLocation>
</comment>
<keyword evidence="2 5" id="KW-0812">Transmembrane</keyword>
<evidence type="ECO:0000256" key="4">
    <source>
        <dbReference type="ARBA" id="ARBA00023136"/>
    </source>
</evidence>
<evidence type="ECO:0000256" key="3">
    <source>
        <dbReference type="ARBA" id="ARBA00022989"/>
    </source>
</evidence>
<proteinExistence type="predicted"/>
<keyword evidence="8" id="KW-1185">Reference proteome</keyword>
<evidence type="ECO:0000256" key="5">
    <source>
        <dbReference type="SAM" id="Phobius"/>
    </source>
</evidence>
<keyword evidence="3 5" id="KW-1133">Transmembrane helix</keyword>
<dbReference type="InterPro" id="IPR007829">
    <property type="entry name" value="TM2"/>
</dbReference>
<dbReference type="Pfam" id="PF05154">
    <property type="entry name" value="TM2"/>
    <property type="match status" value="1"/>
</dbReference>
<keyword evidence="4 5" id="KW-0472">Membrane</keyword>
<feature type="domain" description="TM2" evidence="6">
    <location>
        <begin position="8"/>
        <end position="53"/>
    </location>
</feature>
<reference evidence="7" key="1">
    <citation type="submission" date="2023-07" db="EMBL/GenBank/DDBJ databases">
        <title>Mucosal microbiota of week-old chicken and adult hens.</title>
        <authorList>
            <person name="Volf J."/>
            <person name="Karasova D."/>
            <person name="Crhanova M."/>
            <person name="Faldynova M."/>
            <person name="Prikrylova H."/>
            <person name="Zeman M."/>
            <person name="Babak V."/>
            <person name="Rajova J."/>
            <person name="Rychlik I."/>
        </authorList>
    </citation>
    <scope>NUCLEOTIDE SEQUENCE</scope>
    <source>
        <strain evidence="7">ET902</strain>
    </source>
</reference>
<evidence type="ECO:0000256" key="2">
    <source>
        <dbReference type="ARBA" id="ARBA00022692"/>
    </source>
</evidence>
<organism evidence="7 8">
    <name type="scientific">Brachyspira innocens</name>
    <dbReference type="NCBI Taxonomy" id="13264"/>
    <lineage>
        <taxon>Bacteria</taxon>
        <taxon>Pseudomonadati</taxon>
        <taxon>Spirochaetota</taxon>
        <taxon>Spirochaetia</taxon>
        <taxon>Brachyspirales</taxon>
        <taxon>Brachyspiraceae</taxon>
        <taxon>Brachyspira</taxon>
    </lineage>
</organism>
<evidence type="ECO:0000259" key="6">
    <source>
        <dbReference type="Pfam" id="PF05154"/>
    </source>
</evidence>
<evidence type="ECO:0000313" key="7">
    <source>
        <dbReference type="EMBL" id="MDO7020393.1"/>
    </source>
</evidence>
<dbReference type="Proteomes" id="UP001175147">
    <property type="component" value="Unassembled WGS sequence"/>
</dbReference>
<gene>
    <name evidence="7" type="ORF">Q5M86_06365</name>
</gene>
<accession>A0ABT8YWW7</accession>
<name>A0ABT8YWW7_9SPIR</name>
<feature type="transmembrane region" description="Helical" evidence="5">
    <location>
        <begin position="37"/>
        <end position="58"/>
    </location>
</feature>
<evidence type="ECO:0000256" key="1">
    <source>
        <dbReference type="ARBA" id="ARBA00004141"/>
    </source>
</evidence>
<dbReference type="RefSeq" id="WP_304385983.1">
    <property type="nucleotide sequence ID" value="NZ_JAUPBL010000101.1"/>
</dbReference>
<comment type="caution">
    <text evidence="7">The sequence shown here is derived from an EMBL/GenBank/DDBJ whole genome shotgun (WGS) entry which is preliminary data.</text>
</comment>
<dbReference type="EMBL" id="JAUPBM010000065">
    <property type="protein sequence ID" value="MDO7020393.1"/>
    <property type="molecule type" value="Genomic_DNA"/>
</dbReference>
<protein>
    <submittedName>
        <fullName evidence="7">TM2 domain-containing protein</fullName>
    </submittedName>
</protein>
<evidence type="ECO:0000313" key="8">
    <source>
        <dbReference type="Proteomes" id="UP001175147"/>
    </source>
</evidence>